<dbReference type="Pfam" id="PF06151">
    <property type="entry name" value="Trehalose_recp"/>
    <property type="match status" value="1"/>
</dbReference>
<protein>
    <submittedName>
        <fullName evidence="3">Uncharacterized protein LOC106821389</fullName>
    </submittedName>
</protein>
<keyword evidence="1" id="KW-0812">Transmembrane</keyword>
<dbReference type="RefSeq" id="XP_014681646.1">
    <property type="nucleotide sequence ID" value="XM_014826160.1"/>
</dbReference>
<gene>
    <name evidence="3" type="primary">LOC106821389</name>
</gene>
<name>A0ABM1FB25_PRICU</name>
<organism evidence="2 3">
    <name type="scientific">Priapulus caudatus</name>
    <name type="common">Priapulid worm</name>
    <dbReference type="NCBI Taxonomy" id="37621"/>
    <lineage>
        <taxon>Eukaryota</taxon>
        <taxon>Metazoa</taxon>
        <taxon>Ecdysozoa</taxon>
        <taxon>Scalidophora</taxon>
        <taxon>Priapulida</taxon>
        <taxon>Priapulimorpha</taxon>
        <taxon>Priapulimorphida</taxon>
        <taxon>Priapulidae</taxon>
        <taxon>Priapulus</taxon>
    </lineage>
</organism>
<keyword evidence="1" id="KW-0472">Membrane</keyword>
<evidence type="ECO:0000256" key="1">
    <source>
        <dbReference type="SAM" id="Phobius"/>
    </source>
</evidence>
<sequence>MTFVIIFILSTVDDSGIMLVAGLITITLFIIGLTVIILQGAKFTEKAQRPKSWLEKLTDLPHHEELQRGLFIAKLNANDVRFTGAGFFSLTRGLLLTVNRGRDHN</sequence>
<keyword evidence="1" id="KW-1133">Transmembrane helix</keyword>
<accession>A0ABM1FB25</accession>
<evidence type="ECO:0000313" key="3">
    <source>
        <dbReference type="RefSeq" id="XP_014681646.1"/>
    </source>
</evidence>
<dbReference type="Proteomes" id="UP000695022">
    <property type="component" value="Unplaced"/>
</dbReference>
<proteinExistence type="predicted"/>
<feature type="transmembrane region" description="Helical" evidence="1">
    <location>
        <begin position="17"/>
        <end position="41"/>
    </location>
</feature>
<reference evidence="3" key="1">
    <citation type="submission" date="2025-08" db="UniProtKB">
        <authorList>
            <consortium name="RefSeq"/>
        </authorList>
    </citation>
    <scope>IDENTIFICATION</scope>
</reference>
<dbReference type="InterPro" id="IPR009318">
    <property type="entry name" value="Gustatory_rcpt"/>
</dbReference>
<dbReference type="GeneID" id="106821389"/>
<evidence type="ECO:0000313" key="2">
    <source>
        <dbReference type="Proteomes" id="UP000695022"/>
    </source>
</evidence>
<keyword evidence="2" id="KW-1185">Reference proteome</keyword>